<name>A0A371DZK3_MUCPR</name>
<organism evidence="3 4">
    <name type="scientific">Mucuna pruriens</name>
    <name type="common">Velvet bean</name>
    <name type="synonym">Dolichos pruriens</name>
    <dbReference type="NCBI Taxonomy" id="157652"/>
    <lineage>
        <taxon>Eukaryota</taxon>
        <taxon>Viridiplantae</taxon>
        <taxon>Streptophyta</taxon>
        <taxon>Embryophyta</taxon>
        <taxon>Tracheophyta</taxon>
        <taxon>Spermatophyta</taxon>
        <taxon>Magnoliopsida</taxon>
        <taxon>eudicotyledons</taxon>
        <taxon>Gunneridae</taxon>
        <taxon>Pentapetalae</taxon>
        <taxon>rosids</taxon>
        <taxon>fabids</taxon>
        <taxon>Fabales</taxon>
        <taxon>Fabaceae</taxon>
        <taxon>Papilionoideae</taxon>
        <taxon>50 kb inversion clade</taxon>
        <taxon>NPAAA clade</taxon>
        <taxon>indigoferoid/millettioid clade</taxon>
        <taxon>Phaseoleae</taxon>
        <taxon>Mucuna</taxon>
    </lineage>
</organism>
<feature type="domain" description="Phytocyanin" evidence="2">
    <location>
        <begin position="7"/>
        <end position="102"/>
    </location>
</feature>
<feature type="compositionally biased region" description="Low complexity" evidence="1">
    <location>
        <begin position="102"/>
        <end position="126"/>
    </location>
</feature>
<accession>A0A371DZK3</accession>
<dbReference type="PANTHER" id="PTHR33021:SF185">
    <property type="entry name" value="EARLY NODULIN-LIKE PROTEIN 3-RELATED"/>
    <property type="match status" value="1"/>
</dbReference>
<dbReference type="InterPro" id="IPR003245">
    <property type="entry name" value="Phytocyanin_dom"/>
</dbReference>
<comment type="caution">
    <text evidence="3">The sequence shown here is derived from an EMBL/GenBank/DDBJ whole genome shotgun (WGS) entry which is preliminary data.</text>
</comment>
<sequence length="161" mass="17552">LHHHLEYTFHVGGKYGWVIKPSEDYTVTGPRETDFKYKKRSDSVLVVNKEDYDSCKSKNPIQKMDDGDSTFMFDKSGPFFFINGNVQNCQRDTNTLSPSPSPAEAETPTANAPSPAEAEAPSAAPPFGLNCPSPSPAKHSGSTRFRGSVGAWSGFVLQHLG</sequence>
<feature type="non-terminal residue" evidence="3">
    <location>
        <position position="161"/>
    </location>
</feature>
<dbReference type="Pfam" id="PF02298">
    <property type="entry name" value="Cu_bind_like"/>
    <property type="match status" value="1"/>
</dbReference>
<evidence type="ECO:0000313" key="3">
    <source>
        <dbReference type="EMBL" id="RDX57979.1"/>
    </source>
</evidence>
<reference evidence="3" key="1">
    <citation type="submission" date="2018-05" db="EMBL/GenBank/DDBJ databases">
        <title>Draft genome of Mucuna pruriens seed.</title>
        <authorList>
            <person name="Nnadi N.E."/>
            <person name="Vos R."/>
            <person name="Hasami M.H."/>
            <person name="Devisetty U.K."/>
            <person name="Aguiy J.C."/>
        </authorList>
    </citation>
    <scope>NUCLEOTIDE SEQUENCE [LARGE SCALE GENOMIC DNA]</scope>
    <source>
        <strain evidence="3">JCA_2017</strain>
    </source>
</reference>
<dbReference type="Proteomes" id="UP000257109">
    <property type="component" value="Unassembled WGS sequence"/>
</dbReference>
<dbReference type="PANTHER" id="PTHR33021">
    <property type="entry name" value="BLUE COPPER PROTEIN"/>
    <property type="match status" value="1"/>
</dbReference>
<gene>
    <name evidence="3" type="ORF">CR513_62744</name>
</gene>
<dbReference type="PROSITE" id="PS51485">
    <property type="entry name" value="PHYTOCYANIN"/>
    <property type="match status" value="1"/>
</dbReference>
<dbReference type="InterPro" id="IPR008972">
    <property type="entry name" value="Cupredoxin"/>
</dbReference>
<dbReference type="AlphaFoldDB" id="A0A371DZK3"/>
<dbReference type="InterPro" id="IPR039391">
    <property type="entry name" value="Phytocyanin-like"/>
</dbReference>
<feature type="non-terminal residue" evidence="3">
    <location>
        <position position="1"/>
    </location>
</feature>
<evidence type="ECO:0000313" key="4">
    <source>
        <dbReference type="Proteomes" id="UP000257109"/>
    </source>
</evidence>
<dbReference type="GO" id="GO:0005886">
    <property type="term" value="C:plasma membrane"/>
    <property type="evidence" value="ECO:0007669"/>
    <property type="project" value="TreeGrafter"/>
</dbReference>
<dbReference type="OrthoDB" id="2015640at2759"/>
<dbReference type="SUPFAM" id="SSF49503">
    <property type="entry name" value="Cupredoxins"/>
    <property type="match status" value="1"/>
</dbReference>
<feature type="region of interest" description="Disordered" evidence="1">
    <location>
        <begin position="90"/>
        <end position="144"/>
    </location>
</feature>
<proteinExistence type="predicted"/>
<evidence type="ECO:0000259" key="2">
    <source>
        <dbReference type="PROSITE" id="PS51485"/>
    </source>
</evidence>
<dbReference type="STRING" id="157652.A0A371DZK3"/>
<protein>
    <submittedName>
        <fullName evidence="3">Early nodulin-like protein 2</fullName>
    </submittedName>
</protein>
<evidence type="ECO:0000256" key="1">
    <source>
        <dbReference type="SAM" id="MobiDB-lite"/>
    </source>
</evidence>
<dbReference type="Gene3D" id="2.60.40.420">
    <property type="entry name" value="Cupredoxins - blue copper proteins"/>
    <property type="match status" value="1"/>
</dbReference>
<dbReference type="EMBL" id="QJKJ01017962">
    <property type="protein sequence ID" value="RDX57979.1"/>
    <property type="molecule type" value="Genomic_DNA"/>
</dbReference>
<dbReference type="GO" id="GO:0009055">
    <property type="term" value="F:electron transfer activity"/>
    <property type="evidence" value="ECO:0007669"/>
    <property type="project" value="InterPro"/>
</dbReference>
<keyword evidence="4" id="KW-1185">Reference proteome</keyword>